<accession>A0A7L4ZNY5</accession>
<dbReference type="EMBL" id="CP019288">
    <property type="protein sequence ID" value="QHI38211.1"/>
    <property type="molecule type" value="Genomic_DNA"/>
</dbReference>
<keyword evidence="5" id="KW-0677">Repeat</keyword>
<dbReference type="Pfam" id="PF07244">
    <property type="entry name" value="POTRA"/>
    <property type="match status" value="4"/>
</dbReference>
<proteinExistence type="predicted"/>
<dbReference type="NCBIfam" id="TIGR03303">
    <property type="entry name" value="OM_YaeT"/>
    <property type="match status" value="1"/>
</dbReference>
<evidence type="ECO:0000256" key="1">
    <source>
        <dbReference type="ARBA" id="ARBA00004370"/>
    </source>
</evidence>
<dbReference type="InterPro" id="IPR039910">
    <property type="entry name" value="D15-like"/>
</dbReference>
<feature type="domain" description="POTRA" evidence="10">
    <location>
        <begin position="283"/>
        <end position="368"/>
    </location>
</feature>
<dbReference type="PIRSF" id="PIRSF006076">
    <property type="entry name" value="OM_assembly_OMP85"/>
    <property type="match status" value="1"/>
</dbReference>
<name>A0A7L4ZNY5_9FLAO</name>
<gene>
    <name evidence="11" type="primary">bamA_2</name>
    <name evidence="11" type="ORF">IMCC3317_35980</name>
</gene>
<feature type="chain" id="PRO_5029753295" description="Outer membrane protein assembly factor BamA" evidence="9">
    <location>
        <begin position="24"/>
        <end position="873"/>
    </location>
</feature>
<keyword evidence="7" id="KW-0998">Cell outer membrane</keyword>
<evidence type="ECO:0000256" key="6">
    <source>
        <dbReference type="ARBA" id="ARBA00023136"/>
    </source>
</evidence>
<dbReference type="Gene3D" id="2.40.160.50">
    <property type="entry name" value="membrane protein fhac: a member of the omp85/tpsb transporter family"/>
    <property type="match status" value="1"/>
</dbReference>
<dbReference type="Gene3D" id="3.10.20.310">
    <property type="entry name" value="membrane protein fhac"/>
    <property type="match status" value="5"/>
</dbReference>
<organism evidence="11 12">
    <name type="scientific">Kordia antarctica</name>
    <dbReference type="NCBI Taxonomy" id="1218801"/>
    <lineage>
        <taxon>Bacteria</taxon>
        <taxon>Pseudomonadati</taxon>
        <taxon>Bacteroidota</taxon>
        <taxon>Flavobacteriia</taxon>
        <taxon>Flavobacteriales</taxon>
        <taxon>Flavobacteriaceae</taxon>
        <taxon>Kordia</taxon>
    </lineage>
</organism>
<feature type="domain" description="POTRA" evidence="10">
    <location>
        <begin position="109"/>
        <end position="190"/>
    </location>
</feature>
<reference evidence="11 12" key="1">
    <citation type="journal article" date="2013" name="Int. J. Syst. Evol. Microbiol.">
        <title>Kordia antarctica sp. nov., isolated from Antarctic seawater.</title>
        <authorList>
            <person name="Baek K."/>
            <person name="Choi A."/>
            <person name="Kang I."/>
            <person name="Lee K."/>
            <person name="Cho J.C."/>
        </authorList>
    </citation>
    <scope>NUCLEOTIDE SEQUENCE [LARGE SCALE GENOMIC DNA]</scope>
    <source>
        <strain evidence="11 12">IMCC3317</strain>
    </source>
</reference>
<evidence type="ECO:0000256" key="9">
    <source>
        <dbReference type="SAM" id="SignalP"/>
    </source>
</evidence>
<dbReference type="PANTHER" id="PTHR12815:SF47">
    <property type="entry name" value="TRANSLOCATION AND ASSEMBLY MODULE SUBUNIT TAMA"/>
    <property type="match status" value="1"/>
</dbReference>
<dbReference type="AlphaFoldDB" id="A0A7L4ZNY5"/>
<evidence type="ECO:0000256" key="4">
    <source>
        <dbReference type="ARBA" id="ARBA00022729"/>
    </source>
</evidence>
<protein>
    <recommendedName>
        <fullName evidence="8">Outer membrane protein assembly factor BamA</fullName>
    </recommendedName>
</protein>
<evidence type="ECO:0000256" key="8">
    <source>
        <dbReference type="NCBIfam" id="TIGR03303"/>
    </source>
</evidence>
<keyword evidence="4 9" id="KW-0732">Signal</keyword>
<feature type="domain" description="POTRA" evidence="10">
    <location>
        <begin position="371"/>
        <end position="447"/>
    </location>
</feature>
<feature type="signal peptide" evidence="9">
    <location>
        <begin position="1"/>
        <end position="23"/>
    </location>
</feature>
<sequence>MQKKYLKSLLLVVLLFCSITTHAQETTFDKGKKYVIGGIKVTGLKSYNEQTVVTYTQLREGQEILIPGEEISAVIKKLWGLELFSDINFYIARVEGNTVFLELDIQELPTLSDVEVRGLKESKAATIIKESKLKKGKKVTESFLADTKNFIQNKYKKLGYYSTKVDMTTVADTTNNAKNSMKIIVNVDRGKKVKIKNINFTGNEKFSDKKLRRAMSNTKEKFLFRVFKASKLIPEDYKADLASIIEKYKESGYRDARITKDTITWNEDNTLNVDIALEEGKKYYFGDITFLGNAAYTDRDLNRLLGINKGDTYNGVLLEKRIADETDPDAADLTNLYQNNGYLFSNINPVEVSAKNDTIDFEIRIIEGKPAYFNNISVVGNEKTNDHVIYREIRTKPGELYSKDKIIRTIRELGQLGFFDAEQIKPEIKNPDPNSGTVDVEYSLAERGGSQIELQGGYGGGGFIGTLGLSFNNFSIRNLFKGDAYKPLPTGDGQKLALRAQASRFFQTFSFSFTEPWLGGKKPVQFTTSLSHTVQFLFNPQTNNADKDRRFLITGLSVGLAKRLAEPDDYFVLSQALSFQHYNLKNYNTGLFTFGNGFSNNFSYTVALSRNSSGPNPIYPMSGSEFSISAKITPPYSLFNNVDYGELGNQNDYQLRDANGNFLNANANQPGQPANLGPTLEPGEVSITDQAKVDQEKFKWLEFYKVKFKGAWYQSISGKLVLKTEANFGFLGAYDNDRGIIPFERFFVGGDGLGNYSLDGREAIALRGYPNQALSDVDGGTIYNKFSLELRYPITLKQTASIYVLSFLEAGGSFNSFKEYSPFDLNRSAGAGLRIFMPAFGLLGIDFGYGFDPIPGTTQRNGWETHFIIGQQF</sequence>
<dbReference type="PANTHER" id="PTHR12815">
    <property type="entry name" value="SORTING AND ASSEMBLY MACHINERY SAMM50 PROTEIN FAMILY MEMBER"/>
    <property type="match status" value="1"/>
</dbReference>
<comment type="subcellular location">
    <subcellularLocation>
        <location evidence="1">Membrane</location>
    </subcellularLocation>
</comment>
<dbReference type="InterPro" id="IPR034746">
    <property type="entry name" value="POTRA"/>
</dbReference>
<evidence type="ECO:0000256" key="7">
    <source>
        <dbReference type="ARBA" id="ARBA00023237"/>
    </source>
</evidence>
<evidence type="ECO:0000259" key="10">
    <source>
        <dbReference type="PROSITE" id="PS51779"/>
    </source>
</evidence>
<dbReference type="GO" id="GO:0009279">
    <property type="term" value="C:cell outer membrane"/>
    <property type="evidence" value="ECO:0007669"/>
    <property type="project" value="UniProtKB-UniRule"/>
</dbReference>
<keyword evidence="12" id="KW-1185">Reference proteome</keyword>
<dbReference type="InterPro" id="IPR000184">
    <property type="entry name" value="Bac_surfAg_D15"/>
</dbReference>
<evidence type="ECO:0000256" key="5">
    <source>
        <dbReference type="ARBA" id="ARBA00022737"/>
    </source>
</evidence>
<feature type="domain" description="POTRA" evidence="10">
    <location>
        <begin position="193"/>
        <end position="280"/>
    </location>
</feature>
<evidence type="ECO:0000313" key="11">
    <source>
        <dbReference type="EMBL" id="QHI38211.1"/>
    </source>
</evidence>
<keyword evidence="3" id="KW-0812">Transmembrane</keyword>
<dbReference type="KEGG" id="kan:IMCC3317_35980"/>
<dbReference type="InterPro" id="IPR023707">
    <property type="entry name" value="OM_assembly_BamA"/>
</dbReference>
<evidence type="ECO:0000256" key="2">
    <source>
        <dbReference type="ARBA" id="ARBA00022452"/>
    </source>
</evidence>
<dbReference type="GO" id="GO:0071709">
    <property type="term" value="P:membrane assembly"/>
    <property type="evidence" value="ECO:0007669"/>
    <property type="project" value="InterPro"/>
</dbReference>
<keyword evidence="2" id="KW-1134">Transmembrane beta strand</keyword>
<dbReference type="InterPro" id="IPR010827">
    <property type="entry name" value="BamA/TamA_POTRA"/>
</dbReference>
<dbReference type="Proteomes" id="UP000464657">
    <property type="component" value="Chromosome"/>
</dbReference>
<evidence type="ECO:0000256" key="3">
    <source>
        <dbReference type="ARBA" id="ARBA00022692"/>
    </source>
</evidence>
<dbReference type="Pfam" id="PF01103">
    <property type="entry name" value="Omp85"/>
    <property type="match status" value="1"/>
</dbReference>
<keyword evidence="6" id="KW-0472">Membrane</keyword>
<evidence type="ECO:0000313" key="12">
    <source>
        <dbReference type="Proteomes" id="UP000464657"/>
    </source>
</evidence>
<dbReference type="PROSITE" id="PS51779">
    <property type="entry name" value="POTRA"/>
    <property type="match status" value="4"/>
</dbReference>
<dbReference type="RefSeq" id="WP_228054834.1">
    <property type="nucleotide sequence ID" value="NZ_CP019288.1"/>
</dbReference>